<dbReference type="PANTHER" id="PTHR34154:SF3">
    <property type="entry name" value="ALKALI-SENSITIVE LINKAGE PROTEIN 1"/>
    <property type="match status" value="1"/>
</dbReference>
<dbReference type="EMBL" id="JAULSN010000002">
    <property type="protein sequence ID" value="KAK3380758.1"/>
    <property type="molecule type" value="Genomic_DNA"/>
</dbReference>
<dbReference type="InterPro" id="IPR024655">
    <property type="entry name" value="Asl1_glyco_hydro_catalytic"/>
</dbReference>
<reference evidence="3" key="2">
    <citation type="submission" date="2023-06" db="EMBL/GenBank/DDBJ databases">
        <authorList>
            <consortium name="Lawrence Berkeley National Laboratory"/>
            <person name="Haridas S."/>
            <person name="Hensen N."/>
            <person name="Bonometti L."/>
            <person name="Westerberg I."/>
            <person name="Brannstrom I.O."/>
            <person name="Guillou S."/>
            <person name="Cros-Aarteil S."/>
            <person name="Calhoun S."/>
            <person name="Kuo A."/>
            <person name="Mondo S."/>
            <person name="Pangilinan J."/>
            <person name="Riley R."/>
            <person name="Labutti K."/>
            <person name="Andreopoulos B."/>
            <person name="Lipzen A."/>
            <person name="Chen C."/>
            <person name="Yanf M."/>
            <person name="Daum C."/>
            <person name="Ng V."/>
            <person name="Clum A."/>
            <person name="Steindorff A."/>
            <person name="Ohm R."/>
            <person name="Martin F."/>
            <person name="Silar P."/>
            <person name="Natvig D."/>
            <person name="Lalanne C."/>
            <person name="Gautier V."/>
            <person name="Ament-Velasquez S.L."/>
            <person name="Kruys A."/>
            <person name="Hutchinson M.I."/>
            <person name="Powell A.J."/>
            <person name="Barry K."/>
            <person name="Miller A.N."/>
            <person name="Grigoriev I.V."/>
            <person name="Debuchy R."/>
            <person name="Gladieux P."/>
            <person name="Thoren M.H."/>
            <person name="Johannesson H."/>
        </authorList>
    </citation>
    <scope>NUCLEOTIDE SEQUENCE</scope>
    <source>
        <strain evidence="3">CBS 958.72</strain>
    </source>
</reference>
<dbReference type="Pfam" id="PF11790">
    <property type="entry name" value="Glyco_hydro_cc"/>
    <property type="match status" value="1"/>
</dbReference>
<keyword evidence="1" id="KW-0732">Signal</keyword>
<dbReference type="SUPFAM" id="SSF51445">
    <property type="entry name" value="(Trans)glycosidases"/>
    <property type="match status" value="1"/>
</dbReference>
<dbReference type="Gene3D" id="3.20.20.80">
    <property type="entry name" value="Glycosidases"/>
    <property type="match status" value="1"/>
</dbReference>
<name>A0AAE0NFW5_9PEZI</name>
<evidence type="ECO:0000256" key="1">
    <source>
        <dbReference type="SAM" id="SignalP"/>
    </source>
</evidence>
<dbReference type="GO" id="GO:0009277">
    <property type="term" value="C:fungal-type cell wall"/>
    <property type="evidence" value="ECO:0007669"/>
    <property type="project" value="TreeGrafter"/>
</dbReference>
<dbReference type="GO" id="GO:0016787">
    <property type="term" value="F:hydrolase activity"/>
    <property type="evidence" value="ECO:0007669"/>
    <property type="project" value="UniProtKB-KW"/>
</dbReference>
<evidence type="ECO:0000313" key="4">
    <source>
        <dbReference type="Proteomes" id="UP001287356"/>
    </source>
</evidence>
<feature type="domain" description="Asl1-like glycosyl hydrolase catalytic" evidence="2">
    <location>
        <begin position="34"/>
        <end position="291"/>
    </location>
</feature>
<dbReference type="InterPro" id="IPR053183">
    <property type="entry name" value="ASL1"/>
</dbReference>
<feature type="signal peptide" evidence="1">
    <location>
        <begin position="1"/>
        <end position="25"/>
    </location>
</feature>
<dbReference type="FunFam" id="3.20.20.80:FF:000207">
    <property type="entry name" value="Glycoside hydrolase family 128 protein"/>
    <property type="match status" value="1"/>
</dbReference>
<dbReference type="InterPro" id="IPR017853">
    <property type="entry name" value="GH"/>
</dbReference>
<dbReference type="GO" id="GO:0071966">
    <property type="term" value="P:fungal-type cell wall polysaccharide metabolic process"/>
    <property type="evidence" value="ECO:0007669"/>
    <property type="project" value="TreeGrafter"/>
</dbReference>
<organism evidence="3 4">
    <name type="scientific">Lasiosphaeria ovina</name>
    <dbReference type="NCBI Taxonomy" id="92902"/>
    <lineage>
        <taxon>Eukaryota</taxon>
        <taxon>Fungi</taxon>
        <taxon>Dikarya</taxon>
        <taxon>Ascomycota</taxon>
        <taxon>Pezizomycotina</taxon>
        <taxon>Sordariomycetes</taxon>
        <taxon>Sordariomycetidae</taxon>
        <taxon>Sordariales</taxon>
        <taxon>Lasiosphaeriaceae</taxon>
        <taxon>Lasiosphaeria</taxon>
    </lineage>
</organism>
<feature type="chain" id="PRO_5041995101" evidence="1">
    <location>
        <begin position="26"/>
        <end position="332"/>
    </location>
</feature>
<comment type="caution">
    <text evidence="3">The sequence shown here is derived from an EMBL/GenBank/DDBJ whole genome shotgun (WGS) entry which is preliminary data.</text>
</comment>
<keyword evidence="3" id="KW-0378">Hydrolase</keyword>
<sequence length="332" mass="36018">MLSSPAAIGAALLTVLHLLVGSAVAGPLTSPKRGLVYVPNNSTRQDDYIWTQQPSDLTWYYNYEASPSPVYSNISQSSFEFVPMLWGAPDNLSDTTFLKTVRSLVKDKGINISHVMAFNEPDGSMGAHGGSNIDPDKAAQVWVKNIIPLQEMNLRVGLPACTGAPSGLQWLKAFLDSCSKLVSTDGKTTNCTFDFVPIHWYGNFDGLASHLGEYSAEFPNKTMWVTEFNFDNQDLETTQAFYNMSTEYMDRLDSVGRYSLFGAFRSDVSNVGPNGAMLTAEGNLTDIGAWYLGRPATGVSPKPTSLALHTVAPQATVALLGAIFATVSLLNF</sequence>
<accession>A0AAE0NFW5</accession>
<reference evidence="3" key="1">
    <citation type="journal article" date="2023" name="Mol. Phylogenet. Evol.">
        <title>Genome-scale phylogeny and comparative genomics of the fungal order Sordariales.</title>
        <authorList>
            <person name="Hensen N."/>
            <person name="Bonometti L."/>
            <person name="Westerberg I."/>
            <person name="Brannstrom I.O."/>
            <person name="Guillou S."/>
            <person name="Cros-Aarteil S."/>
            <person name="Calhoun S."/>
            <person name="Haridas S."/>
            <person name="Kuo A."/>
            <person name="Mondo S."/>
            <person name="Pangilinan J."/>
            <person name="Riley R."/>
            <person name="LaButti K."/>
            <person name="Andreopoulos B."/>
            <person name="Lipzen A."/>
            <person name="Chen C."/>
            <person name="Yan M."/>
            <person name="Daum C."/>
            <person name="Ng V."/>
            <person name="Clum A."/>
            <person name="Steindorff A."/>
            <person name="Ohm R.A."/>
            <person name="Martin F."/>
            <person name="Silar P."/>
            <person name="Natvig D.O."/>
            <person name="Lalanne C."/>
            <person name="Gautier V."/>
            <person name="Ament-Velasquez S.L."/>
            <person name="Kruys A."/>
            <person name="Hutchinson M.I."/>
            <person name="Powell A.J."/>
            <person name="Barry K."/>
            <person name="Miller A.N."/>
            <person name="Grigoriev I.V."/>
            <person name="Debuchy R."/>
            <person name="Gladieux P."/>
            <person name="Hiltunen Thoren M."/>
            <person name="Johannesson H."/>
        </authorList>
    </citation>
    <scope>NUCLEOTIDE SEQUENCE</scope>
    <source>
        <strain evidence="3">CBS 958.72</strain>
    </source>
</reference>
<dbReference type="PANTHER" id="PTHR34154">
    <property type="entry name" value="ALKALI-SENSITIVE LINKAGE PROTEIN 1"/>
    <property type="match status" value="1"/>
</dbReference>
<dbReference type="AlphaFoldDB" id="A0AAE0NFW5"/>
<proteinExistence type="predicted"/>
<keyword evidence="4" id="KW-1185">Reference proteome</keyword>
<protein>
    <submittedName>
        <fullName evidence="3">Glycosyl hydrolase catalytic core-domain-containing protein</fullName>
    </submittedName>
</protein>
<evidence type="ECO:0000313" key="3">
    <source>
        <dbReference type="EMBL" id="KAK3380758.1"/>
    </source>
</evidence>
<gene>
    <name evidence="3" type="ORF">B0T24DRAFT_200231</name>
</gene>
<dbReference type="Proteomes" id="UP001287356">
    <property type="component" value="Unassembled WGS sequence"/>
</dbReference>
<evidence type="ECO:0000259" key="2">
    <source>
        <dbReference type="Pfam" id="PF11790"/>
    </source>
</evidence>